<dbReference type="PANTHER" id="PTHR48073:SF5">
    <property type="entry name" value="O-SUCCINYLBENZOATE SYNTHASE"/>
    <property type="match status" value="1"/>
</dbReference>
<dbReference type="AlphaFoldDB" id="A0A0P6XTH7"/>
<dbReference type="SUPFAM" id="SSF51604">
    <property type="entry name" value="Enolase C-terminal domain-like"/>
    <property type="match status" value="1"/>
</dbReference>
<dbReference type="GO" id="GO:0046872">
    <property type="term" value="F:metal ion binding"/>
    <property type="evidence" value="ECO:0007669"/>
    <property type="project" value="UniProtKB-KW"/>
</dbReference>
<dbReference type="EC" id="4.2.1.113" evidence="5 6"/>
<dbReference type="UniPathway" id="UPA00079"/>
<dbReference type="InterPro" id="IPR010197">
    <property type="entry name" value="OSBS/NAAAR"/>
</dbReference>
<evidence type="ECO:0000313" key="10">
    <source>
        <dbReference type="Proteomes" id="UP000050501"/>
    </source>
</evidence>
<keyword evidence="10" id="KW-1185">Reference proteome</keyword>
<dbReference type="SMART" id="SM00922">
    <property type="entry name" value="MR_MLE"/>
    <property type="match status" value="1"/>
</dbReference>
<accession>A0A0P6XTH7</accession>
<dbReference type="PATRIC" id="fig|229921.5.peg.3541"/>
<keyword evidence="3" id="KW-0460">Magnesium</keyword>
<evidence type="ECO:0000256" key="6">
    <source>
        <dbReference type="NCBIfam" id="TIGR01928"/>
    </source>
</evidence>
<dbReference type="GO" id="GO:0009234">
    <property type="term" value="P:menaquinone biosynthetic process"/>
    <property type="evidence" value="ECO:0007669"/>
    <property type="project" value="UniProtKB-UniRule"/>
</dbReference>
<dbReference type="InterPro" id="IPR029017">
    <property type="entry name" value="Enolase-like_N"/>
</dbReference>
<evidence type="ECO:0000256" key="1">
    <source>
        <dbReference type="ARBA" id="ARBA00001968"/>
    </source>
</evidence>
<dbReference type="InterPro" id="IPR036849">
    <property type="entry name" value="Enolase-like_C_sf"/>
</dbReference>
<dbReference type="InterPro" id="IPR013342">
    <property type="entry name" value="Mandelate_racemase_C"/>
</dbReference>
<dbReference type="STRING" id="229921.ADN01_12825"/>
<dbReference type="InterPro" id="IPR013341">
    <property type="entry name" value="Mandelate_racemase_N_dom"/>
</dbReference>
<feature type="domain" description="Mandelate racemase/muconate lactonizing enzyme C-terminal" evidence="7">
    <location>
        <begin position="142"/>
        <end position="234"/>
    </location>
</feature>
<dbReference type="OrthoDB" id="9774531at2"/>
<evidence type="ECO:0000256" key="3">
    <source>
        <dbReference type="ARBA" id="ARBA00022842"/>
    </source>
</evidence>
<name>A0A0P6XTH7_9CHLR</name>
<dbReference type="Pfam" id="PF13378">
    <property type="entry name" value="MR_MLE_C"/>
    <property type="match status" value="1"/>
</dbReference>
<dbReference type="UniPathway" id="UPA01057">
    <property type="reaction ID" value="UER00165"/>
</dbReference>
<keyword evidence="4" id="KW-0456">Lyase</keyword>
<evidence type="ECO:0000313" key="8">
    <source>
        <dbReference type="EMBL" id="KPL79831.1"/>
    </source>
</evidence>
<dbReference type="SUPFAM" id="SSF54826">
    <property type="entry name" value="Enolase N-terminal domain-like"/>
    <property type="match status" value="1"/>
</dbReference>
<dbReference type="SFLD" id="SFLDS00001">
    <property type="entry name" value="Enolase"/>
    <property type="match status" value="1"/>
</dbReference>
<dbReference type="Pfam" id="PF02746">
    <property type="entry name" value="MR_MLE_N"/>
    <property type="match status" value="1"/>
</dbReference>
<dbReference type="NCBIfam" id="TIGR01928">
    <property type="entry name" value="menC_lowGC_arch"/>
    <property type="match status" value="1"/>
</dbReference>
<dbReference type="Gene3D" id="3.20.20.120">
    <property type="entry name" value="Enolase-like C-terminal domain"/>
    <property type="match status" value="1"/>
</dbReference>
<dbReference type="Proteomes" id="UP000050501">
    <property type="component" value="Unassembled WGS sequence"/>
</dbReference>
<comment type="cofactor">
    <cofactor evidence="1">
        <name>a divalent metal cation</name>
        <dbReference type="ChEBI" id="CHEBI:60240"/>
    </cofactor>
</comment>
<sequence>MKIERAEIRIVKLQLLHPFETSFGVETDKYVPLLRLFGEGLEGLAEGVMDPQPMFREEFIPGALALLREVFLPRILGVDLQHPQEVMERLAPFRGNRMTKAMLEMGVWDLWAKQLGLPLYRLLGGTRTQIPVGVSLGIQPSAEATRDLAGAHLAQGYKRVKLKIKPGWDVHVVAAVREAFPQADLTVDANSAYTLSDLPTLRALDAFDLDYMEQPLAYDDLHDHAKLQAQIRTPLCLDESILSAADARKALESGAGRVINIKVGRVGGLLEARRVHDVAAAFGAPVWCGGMLESGVGRAHNIHLATLENFRKPGDTSSSSRYWKRDLVNEALETQNGMMPVPAGPGIGVTLDMAYVDQLTLSREEFRP</sequence>
<dbReference type="GO" id="GO:0043748">
    <property type="term" value="F:O-succinylbenzoate synthase activity"/>
    <property type="evidence" value="ECO:0007669"/>
    <property type="project" value="UniProtKB-EC"/>
</dbReference>
<organism evidence="9 10">
    <name type="scientific">Levilinea saccharolytica</name>
    <dbReference type="NCBI Taxonomy" id="229921"/>
    <lineage>
        <taxon>Bacteria</taxon>
        <taxon>Bacillati</taxon>
        <taxon>Chloroflexota</taxon>
        <taxon>Anaerolineae</taxon>
        <taxon>Anaerolineales</taxon>
        <taxon>Anaerolineaceae</taxon>
        <taxon>Levilinea</taxon>
    </lineage>
</organism>
<proteinExistence type="predicted"/>
<dbReference type="Gene3D" id="3.30.390.10">
    <property type="entry name" value="Enolase-like, N-terminal domain"/>
    <property type="match status" value="1"/>
</dbReference>
<protein>
    <recommendedName>
        <fullName evidence="5 6">o-succinylbenzoate synthase</fullName>
        <ecNumber evidence="5 6">4.2.1.113</ecNumber>
    </recommendedName>
</protein>
<reference evidence="9 10" key="1">
    <citation type="submission" date="2015-07" db="EMBL/GenBank/DDBJ databases">
        <title>Genome sequence of Levilinea saccharolytica DSM 16555.</title>
        <authorList>
            <person name="Hemp J."/>
            <person name="Ward L.M."/>
            <person name="Pace L.A."/>
            <person name="Fischer W.W."/>
        </authorList>
    </citation>
    <scope>NUCLEOTIDE SEQUENCE [LARGE SCALE GENOMIC DNA]</scope>
    <source>
        <strain evidence="9 10">KIBI-1</strain>
    </source>
</reference>
<evidence type="ECO:0000259" key="7">
    <source>
        <dbReference type="SMART" id="SM00922"/>
    </source>
</evidence>
<gene>
    <name evidence="8" type="ORF">ADN01_12825</name>
    <name evidence="9" type="ORF">ADN01_13250</name>
</gene>
<dbReference type="EMBL" id="LGCM01000045">
    <property type="protein sequence ID" value="KPL79887.1"/>
    <property type="molecule type" value="Genomic_DNA"/>
</dbReference>
<dbReference type="RefSeq" id="WP_062417385.1">
    <property type="nucleotide sequence ID" value="NZ_DF967974.1"/>
</dbReference>
<evidence type="ECO:0000256" key="2">
    <source>
        <dbReference type="ARBA" id="ARBA00022723"/>
    </source>
</evidence>
<dbReference type="CDD" id="cd03317">
    <property type="entry name" value="NAAAR"/>
    <property type="match status" value="1"/>
</dbReference>
<dbReference type="SFLD" id="SFLDF00009">
    <property type="entry name" value="o-succinylbenzoate_synthase"/>
    <property type="match status" value="1"/>
</dbReference>
<evidence type="ECO:0000256" key="5">
    <source>
        <dbReference type="ARBA" id="ARBA00029491"/>
    </source>
</evidence>
<dbReference type="InterPro" id="IPR029065">
    <property type="entry name" value="Enolase_C-like"/>
</dbReference>
<dbReference type="GO" id="GO:0016854">
    <property type="term" value="F:racemase and epimerase activity"/>
    <property type="evidence" value="ECO:0007669"/>
    <property type="project" value="UniProtKB-ARBA"/>
</dbReference>
<dbReference type="SFLD" id="SFLDG00180">
    <property type="entry name" value="muconate_cycloisomerase"/>
    <property type="match status" value="1"/>
</dbReference>
<evidence type="ECO:0000313" key="9">
    <source>
        <dbReference type="EMBL" id="KPL79887.1"/>
    </source>
</evidence>
<comment type="caution">
    <text evidence="9">The sequence shown here is derived from an EMBL/GenBank/DDBJ whole genome shotgun (WGS) entry which is preliminary data.</text>
</comment>
<evidence type="ECO:0000256" key="4">
    <source>
        <dbReference type="ARBA" id="ARBA00023239"/>
    </source>
</evidence>
<keyword evidence="2" id="KW-0479">Metal-binding</keyword>
<dbReference type="PANTHER" id="PTHR48073">
    <property type="entry name" value="O-SUCCINYLBENZOATE SYNTHASE-RELATED"/>
    <property type="match status" value="1"/>
</dbReference>
<dbReference type="EMBL" id="LGCM01000045">
    <property type="protein sequence ID" value="KPL79831.1"/>
    <property type="molecule type" value="Genomic_DNA"/>
</dbReference>